<dbReference type="PANTHER" id="PTHR42678">
    <property type="entry name" value="AMIDASE"/>
    <property type="match status" value="1"/>
</dbReference>
<accession>A0AAN6NEI3</accession>
<name>A0AAN6NEI3_9PEZI</name>
<protein>
    <submittedName>
        <fullName evidence="3">Amidase</fullName>
    </submittedName>
</protein>
<keyword evidence="4" id="KW-1185">Reference proteome</keyword>
<gene>
    <name evidence="3" type="ORF">QBC46DRAFT_442100</name>
</gene>
<feature type="chain" id="PRO_5042952371" evidence="1">
    <location>
        <begin position="31"/>
        <end position="568"/>
    </location>
</feature>
<evidence type="ECO:0000256" key="1">
    <source>
        <dbReference type="SAM" id="SignalP"/>
    </source>
</evidence>
<evidence type="ECO:0000313" key="3">
    <source>
        <dbReference type="EMBL" id="KAK3944347.1"/>
    </source>
</evidence>
<dbReference type="AlphaFoldDB" id="A0AAN6NEI3"/>
<dbReference type="Pfam" id="PF01425">
    <property type="entry name" value="Amidase"/>
    <property type="match status" value="1"/>
</dbReference>
<reference evidence="4" key="1">
    <citation type="journal article" date="2023" name="Mol. Phylogenet. Evol.">
        <title>Genome-scale phylogeny and comparative genomics of the fungal order Sordariales.</title>
        <authorList>
            <person name="Hensen N."/>
            <person name="Bonometti L."/>
            <person name="Westerberg I."/>
            <person name="Brannstrom I.O."/>
            <person name="Guillou S."/>
            <person name="Cros-Aarteil S."/>
            <person name="Calhoun S."/>
            <person name="Haridas S."/>
            <person name="Kuo A."/>
            <person name="Mondo S."/>
            <person name="Pangilinan J."/>
            <person name="Riley R."/>
            <person name="LaButti K."/>
            <person name="Andreopoulos B."/>
            <person name="Lipzen A."/>
            <person name="Chen C."/>
            <person name="Yan M."/>
            <person name="Daum C."/>
            <person name="Ng V."/>
            <person name="Clum A."/>
            <person name="Steindorff A."/>
            <person name="Ohm R.A."/>
            <person name="Martin F."/>
            <person name="Silar P."/>
            <person name="Natvig D.O."/>
            <person name="Lalanne C."/>
            <person name="Gautier V."/>
            <person name="Ament-Velasquez S.L."/>
            <person name="Kruys A."/>
            <person name="Hutchinson M.I."/>
            <person name="Powell A.J."/>
            <person name="Barry K."/>
            <person name="Miller A.N."/>
            <person name="Grigoriev I.V."/>
            <person name="Debuchy R."/>
            <person name="Gladieux P."/>
            <person name="Hiltunen Thoren M."/>
            <person name="Johannesson H."/>
        </authorList>
    </citation>
    <scope>NUCLEOTIDE SEQUENCE [LARGE SCALE GENOMIC DNA]</scope>
    <source>
        <strain evidence="4">CBS 340.73</strain>
    </source>
</reference>
<dbReference type="InterPro" id="IPR036928">
    <property type="entry name" value="AS_sf"/>
</dbReference>
<comment type="caution">
    <text evidence="3">The sequence shown here is derived from an EMBL/GenBank/DDBJ whole genome shotgun (WGS) entry which is preliminary data.</text>
</comment>
<evidence type="ECO:0000259" key="2">
    <source>
        <dbReference type="Pfam" id="PF01425"/>
    </source>
</evidence>
<dbReference type="Proteomes" id="UP001303473">
    <property type="component" value="Unassembled WGS sequence"/>
</dbReference>
<keyword evidence="1" id="KW-0732">Signal</keyword>
<sequence>MFEQLKFHQALSFALLIAGLAWLLAREVDCDLPPIRDLSIDSLQEFLSNGSFTSEDIVQTYLARIAEVNPTIRSVIEINPNAIQEARDLDRERQRKGRRSELHGIPILVKDSINTDGMNNSVGSFCLLGSRAKDEASVITRLRAAGAIILGKSNMSQWGNSRSSAKTTSNGWSSVGGQTYGVYCHHQDPCGSSSGSAVSMALGLAAGTVGVETVGSITCPAMRSNLVSIKTTAGLVARDNVIVTKLRGSVGPITKTVKDAAIMLKFMAGQSPDDPLSSRIPFETIPDYAKSCKLNGLAHSRLGVPRNNAENPFAATMNLTVVMESFNRVLDIIKETGATIIDNANYSAYEQVNADDAPQQLLGPSEYKFDMENYFRSLEVNPKNILTMKDLIACTKSLPEKEYPSRDTAYWEFASNAADFESPEMVEAVERMRYLGGPGGIDGALDAAGADALIFPSVCSSDVPGLVGYPVICVPLGFMPEGTAEKRNPRGNLVEEAAGIPFGISFIGRPYSEQKLIELAYSFEKLTQIGLQRKPVVLPSADPCSLVRRRRVLFQMLSGISPWKLFEF</sequence>
<dbReference type="EMBL" id="MU853760">
    <property type="protein sequence ID" value="KAK3944347.1"/>
    <property type="molecule type" value="Genomic_DNA"/>
</dbReference>
<dbReference type="SUPFAM" id="SSF75304">
    <property type="entry name" value="Amidase signature (AS) enzymes"/>
    <property type="match status" value="1"/>
</dbReference>
<evidence type="ECO:0000313" key="4">
    <source>
        <dbReference type="Proteomes" id="UP001303473"/>
    </source>
</evidence>
<dbReference type="PANTHER" id="PTHR42678:SF34">
    <property type="entry name" value="OS04G0183300 PROTEIN"/>
    <property type="match status" value="1"/>
</dbReference>
<organism evidence="3 4">
    <name type="scientific">Diplogelasinospora grovesii</name>
    <dbReference type="NCBI Taxonomy" id="303347"/>
    <lineage>
        <taxon>Eukaryota</taxon>
        <taxon>Fungi</taxon>
        <taxon>Dikarya</taxon>
        <taxon>Ascomycota</taxon>
        <taxon>Pezizomycotina</taxon>
        <taxon>Sordariomycetes</taxon>
        <taxon>Sordariomycetidae</taxon>
        <taxon>Sordariales</taxon>
        <taxon>Diplogelasinosporaceae</taxon>
        <taxon>Diplogelasinospora</taxon>
    </lineage>
</organism>
<feature type="signal peptide" evidence="1">
    <location>
        <begin position="1"/>
        <end position="30"/>
    </location>
</feature>
<proteinExistence type="predicted"/>
<feature type="domain" description="Amidase" evidence="2">
    <location>
        <begin position="56"/>
        <end position="516"/>
    </location>
</feature>
<dbReference type="Gene3D" id="3.90.1300.10">
    <property type="entry name" value="Amidase signature (AS) domain"/>
    <property type="match status" value="1"/>
</dbReference>
<dbReference type="InterPro" id="IPR023631">
    <property type="entry name" value="Amidase_dom"/>
</dbReference>